<feature type="region of interest" description="Disordered" evidence="1">
    <location>
        <begin position="1"/>
        <end position="109"/>
    </location>
</feature>
<dbReference type="RefSeq" id="XP_053027885.1">
    <property type="nucleotide sequence ID" value="XM_053163907.1"/>
</dbReference>
<protein>
    <submittedName>
        <fullName evidence="2">Uncharacterized protein</fullName>
    </submittedName>
</protein>
<evidence type="ECO:0000313" key="3">
    <source>
        <dbReference type="Proteomes" id="UP001164743"/>
    </source>
</evidence>
<feature type="compositionally biased region" description="Polar residues" evidence="1">
    <location>
        <begin position="1"/>
        <end position="26"/>
    </location>
</feature>
<evidence type="ECO:0000256" key="1">
    <source>
        <dbReference type="SAM" id="MobiDB-lite"/>
    </source>
</evidence>
<feature type="region of interest" description="Disordered" evidence="1">
    <location>
        <begin position="192"/>
        <end position="215"/>
    </location>
</feature>
<evidence type="ECO:0000313" key="2">
    <source>
        <dbReference type="EMBL" id="WAQ92330.1"/>
    </source>
</evidence>
<feature type="compositionally biased region" description="Basic residues" evidence="1">
    <location>
        <begin position="199"/>
        <end position="215"/>
    </location>
</feature>
<keyword evidence="3" id="KW-1185">Reference proteome</keyword>
<gene>
    <name evidence="2" type="ORF">PtA15_16A236</name>
</gene>
<dbReference type="Proteomes" id="UP001164743">
    <property type="component" value="Chromosome 16A"/>
</dbReference>
<name>A0ABY7D8H6_9BASI</name>
<dbReference type="EMBL" id="CP110436">
    <property type="protein sequence ID" value="WAQ92330.1"/>
    <property type="molecule type" value="Genomic_DNA"/>
</dbReference>
<reference evidence="2" key="1">
    <citation type="submission" date="2022-10" db="EMBL/GenBank/DDBJ databases">
        <title>Puccinia triticina Genome sequencing and assembly.</title>
        <authorList>
            <person name="Li C."/>
        </authorList>
    </citation>
    <scope>NUCLEOTIDE SEQUENCE</scope>
    <source>
        <strain evidence="2">Pt15</strain>
    </source>
</reference>
<proteinExistence type="predicted"/>
<accession>A0ABY7D8H6</accession>
<organism evidence="2 3">
    <name type="scientific">Puccinia triticina</name>
    <dbReference type="NCBI Taxonomy" id="208348"/>
    <lineage>
        <taxon>Eukaryota</taxon>
        <taxon>Fungi</taxon>
        <taxon>Dikarya</taxon>
        <taxon>Basidiomycota</taxon>
        <taxon>Pucciniomycotina</taxon>
        <taxon>Pucciniomycetes</taxon>
        <taxon>Pucciniales</taxon>
        <taxon>Pucciniaceae</taxon>
        <taxon>Puccinia</taxon>
    </lineage>
</organism>
<sequence>MATTPQNTATSTAMSFQTTLGLSDSHLTYPEPDSQRRKKFKPSIDPLVQPGHLPEVPLHIGGPEAKPDVEMHSWNRINPEPAVGEYPGQHPIQQPYPHPATPGAAPFSHPRLPDPMILLLWERGTRCVGRQAGQSDPHHVQTTAPKCYPRRLWKPGGDPLSGGIPVGYLHRHAQPASVRPLSHTNVRAEQCQEVQDQRLRKKRRYQDRRHHYIQV</sequence>
<dbReference type="GeneID" id="77804802"/>